<name>A0A8H9MYA6_VIBVL</name>
<protein>
    <submittedName>
        <fullName evidence="1">Uncharacterized protein</fullName>
    </submittedName>
</protein>
<dbReference type="AlphaFoldDB" id="A0A8H9MYA6"/>
<sequence length="154" mass="17801">MPNESPVLVVNNPYQIALNKLEGTVEQVSAKLSEHRSFCEVATNYEKRKDAFTGYLAKFQEIIDSVYTGDLPPKEQEIQLAEVRQNQKRLMDFENFCSIAAREKEFALESQIEVLNVAICELQKSAKEWYSHHEKLNIDSEILGFRYEQSPNQI</sequence>
<proteinExistence type="predicted"/>
<dbReference type="Proteomes" id="UP000863257">
    <property type="component" value="Unassembled WGS sequence"/>
</dbReference>
<dbReference type="EMBL" id="DACRBY010000001">
    <property type="protein sequence ID" value="HAS8538303.1"/>
    <property type="molecule type" value="Genomic_DNA"/>
</dbReference>
<evidence type="ECO:0000313" key="1">
    <source>
        <dbReference type="EMBL" id="HAS8538303.1"/>
    </source>
</evidence>
<reference evidence="1" key="2">
    <citation type="submission" date="2019-01" db="EMBL/GenBank/DDBJ databases">
        <authorList>
            <consortium name="NCBI Pathogen Detection Project"/>
        </authorList>
    </citation>
    <scope>NUCLEOTIDE SEQUENCE</scope>
    <source>
        <strain evidence="1">BCW_3452</strain>
    </source>
</reference>
<organism evidence="1">
    <name type="scientific">Vibrio vulnificus</name>
    <dbReference type="NCBI Taxonomy" id="672"/>
    <lineage>
        <taxon>Bacteria</taxon>
        <taxon>Pseudomonadati</taxon>
        <taxon>Pseudomonadota</taxon>
        <taxon>Gammaproteobacteria</taxon>
        <taxon>Vibrionales</taxon>
        <taxon>Vibrionaceae</taxon>
        <taxon>Vibrio</taxon>
    </lineage>
</organism>
<accession>A0A8H9MYA6</accession>
<gene>
    <name evidence="1" type="ORF">I7730_00625</name>
</gene>
<comment type="caution">
    <text evidence="1">The sequence shown here is derived from an EMBL/GenBank/DDBJ whole genome shotgun (WGS) entry which is preliminary data.</text>
</comment>
<reference evidence="1" key="1">
    <citation type="journal article" date="2018" name="Genome Biol.">
        <title>SKESA: strategic k-mer extension for scrupulous assemblies.</title>
        <authorList>
            <person name="Souvorov A."/>
            <person name="Agarwala R."/>
            <person name="Lipman D.J."/>
        </authorList>
    </citation>
    <scope>NUCLEOTIDE SEQUENCE</scope>
    <source>
        <strain evidence="1">BCW_3452</strain>
    </source>
</reference>